<evidence type="ECO:0000313" key="2">
    <source>
        <dbReference type="EMBL" id="CAF1094893.1"/>
    </source>
</evidence>
<protein>
    <submittedName>
        <fullName evidence="2">Uncharacterized protein</fullName>
    </submittedName>
</protein>
<dbReference type="AlphaFoldDB" id="A0A814NKD0"/>
<dbReference type="Proteomes" id="UP000663879">
    <property type="component" value="Unassembled WGS sequence"/>
</dbReference>
<feature type="compositionally biased region" description="Basic and acidic residues" evidence="1">
    <location>
        <begin position="1"/>
        <end position="13"/>
    </location>
</feature>
<feature type="compositionally biased region" description="Basic residues" evidence="1">
    <location>
        <begin position="56"/>
        <end position="72"/>
    </location>
</feature>
<evidence type="ECO:0000313" key="3">
    <source>
        <dbReference type="Proteomes" id="UP000663879"/>
    </source>
</evidence>
<dbReference type="OrthoDB" id="10498526at2759"/>
<organism evidence="2 3">
    <name type="scientific">Brachionus calyciflorus</name>
    <dbReference type="NCBI Taxonomy" id="104777"/>
    <lineage>
        <taxon>Eukaryota</taxon>
        <taxon>Metazoa</taxon>
        <taxon>Spiralia</taxon>
        <taxon>Gnathifera</taxon>
        <taxon>Rotifera</taxon>
        <taxon>Eurotatoria</taxon>
        <taxon>Monogononta</taxon>
        <taxon>Pseudotrocha</taxon>
        <taxon>Ploima</taxon>
        <taxon>Brachionidae</taxon>
        <taxon>Brachionus</taxon>
    </lineage>
</organism>
<sequence length="295" mass="34430">MKETTKFKPKFNDSPDEFSLSKSSTRSLQAIDESPESFHHKSNKKFNSRLPPLSPSHKKISNKFTKNLRNKSKMTSSSMSDELGDSFKGDFKNNDTIFKSFDSPINDEISDLSEEDETFEEHVQKILKTTNRTHTPLFESIWPKDILNARNHDEKNDTSKKINFKFGSSLSEDGRYAMLKAYEDMIYYDLLSMNPERHLKNTLERTKTEVFKQIPKKSCDVKLPNIKDKANNVDNLMSDENKKKFNCSKELEKAMKIYDGIKKFKGEIITTQNYYKKDQLLPAYKAWKANCYYKI</sequence>
<dbReference type="EMBL" id="CAJNOC010007248">
    <property type="protein sequence ID" value="CAF1094893.1"/>
    <property type="molecule type" value="Genomic_DNA"/>
</dbReference>
<name>A0A814NKD0_9BILA</name>
<proteinExistence type="predicted"/>
<gene>
    <name evidence="2" type="ORF">OXX778_LOCUS20855</name>
</gene>
<comment type="caution">
    <text evidence="2">The sequence shown here is derived from an EMBL/GenBank/DDBJ whole genome shotgun (WGS) entry which is preliminary data.</text>
</comment>
<keyword evidence="3" id="KW-1185">Reference proteome</keyword>
<reference evidence="2" key="1">
    <citation type="submission" date="2021-02" db="EMBL/GenBank/DDBJ databases">
        <authorList>
            <person name="Nowell W R."/>
        </authorList>
    </citation>
    <scope>NUCLEOTIDE SEQUENCE</scope>
    <source>
        <strain evidence="2">Ploen Becks lab</strain>
    </source>
</reference>
<feature type="region of interest" description="Disordered" evidence="1">
    <location>
        <begin position="1"/>
        <end position="82"/>
    </location>
</feature>
<accession>A0A814NKD0</accession>
<evidence type="ECO:0000256" key="1">
    <source>
        <dbReference type="SAM" id="MobiDB-lite"/>
    </source>
</evidence>